<dbReference type="Proteomes" id="UP000509418">
    <property type="component" value="Chromosome"/>
</dbReference>
<keyword evidence="2" id="KW-1185">Reference proteome</keyword>
<name>A0A7H8THV8_STRCX</name>
<accession>A0A7H8THV8</accession>
<evidence type="ECO:0000313" key="2">
    <source>
        <dbReference type="Proteomes" id="UP000509418"/>
    </source>
</evidence>
<organism evidence="1 2">
    <name type="scientific">Streptomyces chartreusis</name>
    <dbReference type="NCBI Taxonomy" id="1969"/>
    <lineage>
        <taxon>Bacteria</taxon>
        <taxon>Bacillati</taxon>
        <taxon>Actinomycetota</taxon>
        <taxon>Actinomycetes</taxon>
        <taxon>Kitasatosporales</taxon>
        <taxon>Streptomycetaceae</taxon>
        <taxon>Streptomyces</taxon>
    </lineage>
</organism>
<gene>
    <name evidence="1" type="ORF">HUT05_40550</name>
</gene>
<dbReference type="EMBL" id="CP056041">
    <property type="protein sequence ID" value="QKZ23106.1"/>
    <property type="molecule type" value="Genomic_DNA"/>
</dbReference>
<proteinExistence type="predicted"/>
<evidence type="ECO:0000313" key="1">
    <source>
        <dbReference type="EMBL" id="QKZ23106.1"/>
    </source>
</evidence>
<sequence length="34" mass="3867">MTWIKQSFLPRTHRCDWGMKPGSVLPVAPTLALQ</sequence>
<reference evidence="1 2" key="1">
    <citation type="submission" date="2020-06" db="EMBL/GenBank/DDBJ databases">
        <title>Genome mining for natural products.</title>
        <authorList>
            <person name="Zhang B."/>
            <person name="Shi J."/>
            <person name="Ge H."/>
        </authorList>
    </citation>
    <scope>NUCLEOTIDE SEQUENCE [LARGE SCALE GENOMIC DNA]</scope>
    <source>
        <strain evidence="1 2">NA02069</strain>
    </source>
</reference>
<dbReference type="AlphaFoldDB" id="A0A7H8THV8"/>
<protein>
    <submittedName>
        <fullName evidence="1">Uncharacterized protein</fullName>
    </submittedName>
</protein>